<sequence>MTPDALRGRRLSAAEWNQWAETVPPGAVSPAESSFFERAVAPRAGMTAVDLACGTGRWTRRLADWGLSVTGYDFADEALRRAEAAAPRAGVSYALWDIVADPIPGQLAPGAFDVVTCRHGLPFLEPGRLLTDVGRWLKPDGVFYALVRVNGRVDRDAIAPRTRDKDPTDPVSFDLGIEEDQLSTIGAGWRRYEVHHLGGGDHTIVLSGYDDPRSPRSPAVDTPAPSPIRPPDHAFGAWPLPQEAHPADGRAHGDTWTTRSTDVHSRARS</sequence>
<evidence type="ECO:0000313" key="3">
    <source>
        <dbReference type="EMBL" id="XDQ04686.1"/>
    </source>
</evidence>
<dbReference type="EC" id="2.1.1.222" evidence="3"/>
<dbReference type="EMBL" id="CP163431">
    <property type="protein sequence ID" value="XDQ04686.1"/>
    <property type="molecule type" value="Genomic_DNA"/>
</dbReference>
<feature type="domain" description="Methyltransferase type 11" evidence="2">
    <location>
        <begin position="49"/>
        <end position="144"/>
    </location>
</feature>
<dbReference type="RefSeq" id="WP_369190191.1">
    <property type="nucleotide sequence ID" value="NZ_CP163431.1"/>
</dbReference>
<evidence type="ECO:0000259" key="2">
    <source>
        <dbReference type="Pfam" id="PF08241"/>
    </source>
</evidence>
<dbReference type="Gene3D" id="3.40.50.150">
    <property type="entry name" value="Vaccinia Virus protein VP39"/>
    <property type="match status" value="1"/>
</dbReference>
<protein>
    <submittedName>
        <fullName evidence="3">Class I SAM-dependent methyltransferase</fullName>
        <ecNumber evidence="3">2.1.1.222</ecNumber>
        <ecNumber evidence="3">2.1.1.64</ecNumber>
    </submittedName>
</protein>
<feature type="region of interest" description="Disordered" evidence="1">
    <location>
        <begin position="205"/>
        <end position="269"/>
    </location>
</feature>
<dbReference type="CDD" id="cd02440">
    <property type="entry name" value="AdoMet_MTases"/>
    <property type="match status" value="1"/>
</dbReference>
<dbReference type="InterPro" id="IPR029063">
    <property type="entry name" value="SAM-dependent_MTases_sf"/>
</dbReference>
<dbReference type="SUPFAM" id="SSF53335">
    <property type="entry name" value="S-adenosyl-L-methionine-dependent methyltransferases"/>
    <property type="match status" value="1"/>
</dbReference>
<dbReference type="InterPro" id="IPR013216">
    <property type="entry name" value="Methyltransf_11"/>
</dbReference>
<dbReference type="GO" id="GO:0032259">
    <property type="term" value="P:methylation"/>
    <property type="evidence" value="ECO:0007669"/>
    <property type="project" value="UniProtKB-KW"/>
</dbReference>
<keyword evidence="3" id="KW-0808">Transferase</keyword>
<gene>
    <name evidence="3" type="ORF">AB5J58_33075</name>
</gene>
<evidence type="ECO:0000256" key="1">
    <source>
        <dbReference type="SAM" id="MobiDB-lite"/>
    </source>
</evidence>
<keyword evidence="3" id="KW-0489">Methyltransferase</keyword>
<dbReference type="EC" id="2.1.1.64" evidence="3"/>
<accession>A0AB39MI12</accession>
<dbReference type="Pfam" id="PF08241">
    <property type="entry name" value="Methyltransf_11"/>
    <property type="match status" value="1"/>
</dbReference>
<name>A0AB39MI12_9ACTN</name>
<proteinExistence type="predicted"/>
<dbReference type="AlphaFoldDB" id="A0AB39MI12"/>
<dbReference type="PANTHER" id="PTHR43591">
    <property type="entry name" value="METHYLTRANSFERASE"/>
    <property type="match status" value="1"/>
</dbReference>
<reference evidence="3" key="1">
    <citation type="submission" date="2024-07" db="EMBL/GenBank/DDBJ databases">
        <authorList>
            <person name="Yu S.T."/>
        </authorList>
    </citation>
    <scope>NUCLEOTIDE SEQUENCE</scope>
    <source>
        <strain evidence="3">R08</strain>
    </source>
</reference>
<dbReference type="GO" id="GO:0102208">
    <property type="term" value="F:2-polyprenyl-6-hydroxyphenol methylase activity"/>
    <property type="evidence" value="ECO:0007669"/>
    <property type="project" value="UniProtKB-EC"/>
</dbReference>
<organism evidence="3">
    <name type="scientific">Streptomyces sp. R08</name>
    <dbReference type="NCBI Taxonomy" id="3238624"/>
    <lineage>
        <taxon>Bacteria</taxon>
        <taxon>Bacillati</taxon>
        <taxon>Actinomycetota</taxon>
        <taxon>Actinomycetes</taxon>
        <taxon>Kitasatosporales</taxon>
        <taxon>Streptomycetaceae</taxon>
        <taxon>Streptomyces</taxon>
    </lineage>
</organism>
<dbReference type="GO" id="GO:0061542">
    <property type="term" value="F:3-demethylubiquinol 3-O-methyltransferase activity"/>
    <property type="evidence" value="ECO:0007669"/>
    <property type="project" value="UniProtKB-EC"/>
</dbReference>